<evidence type="ECO:0000256" key="2">
    <source>
        <dbReference type="PROSITE-ProRule" id="PRU01282"/>
    </source>
</evidence>
<accession>A0A7T0BZD3</accession>
<proteinExistence type="inferred from homology"/>
<dbReference type="InterPro" id="IPR006504">
    <property type="entry name" value="Tscrpt_reg_Spx/MgsR"/>
</dbReference>
<reference evidence="3 4" key="1">
    <citation type="submission" date="2020-02" db="EMBL/GenBank/DDBJ databases">
        <title>Genomic and physiological characterization of two novel Nitrospinaceae genera.</title>
        <authorList>
            <person name="Mueller A.J."/>
            <person name="Jung M.-Y."/>
            <person name="Strachan C.R."/>
            <person name="Herbold C.W."/>
            <person name="Kirkegaard R.H."/>
            <person name="Daims H."/>
        </authorList>
    </citation>
    <scope>NUCLEOTIDE SEQUENCE [LARGE SCALE GENOMIC DNA]</scope>
    <source>
        <strain evidence="3">EB</strain>
    </source>
</reference>
<dbReference type="PANTHER" id="PTHR30041:SF8">
    <property type="entry name" value="PROTEIN YFFB"/>
    <property type="match status" value="1"/>
</dbReference>
<dbReference type="InterPro" id="IPR036249">
    <property type="entry name" value="Thioredoxin-like_sf"/>
</dbReference>
<organism evidence="3 4">
    <name type="scientific">Candidatus Nitronauta litoralis</name>
    <dbReference type="NCBI Taxonomy" id="2705533"/>
    <lineage>
        <taxon>Bacteria</taxon>
        <taxon>Pseudomonadati</taxon>
        <taxon>Nitrospinota/Tectimicrobiota group</taxon>
        <taxon>Nitrospinota</taxon>
        <taxon>Nitrospinia</taxon>
        <taxon>Nitrospinales</taxon>
        <taxon>Nitrospinaceae</taxon>
        <taxon>Candidatus Nitronauta</taxon>
    </lineage>
</organism>
<dbReference type="EMBL" id="CP048685">
    <property type="protein sequence ID" value="QPJ63731.1"/>
    <property type="molecule type" value="Genomic_DNA"/>
</dbReference>
<dbReference type="NCBIfam" id="TIGR01617">
    <property type="entry name" value="arsC_related"/>
    <property type="match status" value="1"/>
</dbReference>
<dbReference type="AlphaFoldDB" id="A0A7T0BZD3"/>
<comment type="similarity">
    <text evidence="1 2">Belongs to the ArsC family.</text>
</comment>
<protein>
    <submittedName>
        <fullName evidence="3">Arsenate reductase family protein</fullName>
    </submittedName>
</protein>
<dbReference type="PROSITE" id="PS51353">
    <property type="entry name" value="ARSC"/>
    <property type="match status" value="1"/>
</dbReference>
<dbReference type="PANTHER" id="PTHR30041">
    <property type="entry name" value="ARSENATE REDUCTASE"/>
    <property type="match status" value="1"/>
</dbReference>
<sequence>MKFYGYNKCGTCRKAKKVLEGTGVKFQDIDITETPPPKTVLKKAMKTRGMKKLFNTSGVQYKELNMKDKIKTMTEAQAIDLLAGNGRLIKRPITVDGDRITVGFDESEFTSTWG</sequence>
<dbReference type="InterPro" id="IPR006660">
    <property type="entry name" value="Arsenate_reductase-like"/>
</dbReference>
<dbReference type="Gene3D" id="3.40.30.10">
    <property type="entry name" value="Glutaredoxin"/>
    <property type="match status" value="1"/>
</dbReference>
<gene>
    <name evidence="3" type="ORF">G3M70_06485</name>
</gene>
<evidence type="ECO:0000256" key="1">
    <source>
        <dbReference type="ARBA" id="ARBA00007198"/>
    </source>
</evidence>
<dbReference type="CDD" id="cd03036">
    <property type="entry name" value="ArsC_like"/>
    <property type="match status" value="1"/>
</dbReference>
<name>A0A7T0BZD3_9BACT</name>
<dbReference type="SUPFAM" id="SSF52833">
    <property type="entry name" value="Thioredoxin-like"/>
    <property type="match status" value="1"/>
</dbReference>
<evidence type="ECO:0000313" key="3">
    <source>
        <dbReference type="EMBL" id="QPJ63731.1"/>
    </source>
</evidence>
<evidence type="ECO:0000313" key="4">
    <source>
        <dbReference type="Proteomes" id="UP000594688"/>
    </source>
</evidence>
<dbReference type="Pfam" id="PF03960">
    <property type="entry name" value="ArsC"/>
    <property type="match status" value="1"/>
</dbReference>
<dbReference type="KEGG" id="nli:G3M70_06485"/>
<dbReference type="Proteomes" id="UP000594688">
    <property type="component" value="Chromosome"/>
</dbReference>